<accession>A0A6A7C070</accession>
<keyword evidence="4 7" id="KW-1133">Transmembrane helix</keyword>
<evidence type="ECO:0000256" key="2">
    <source>
        <dbReference type="ARBA" id="ARBA00022448"/>
    </source>
</evidence>
<dbReference type="OrthoDB" id="10262656at2759"/>
<dbReference type="InterPro" id="IPR001958">
    <property type="entry name" value="Tet-R_TetA/multi-R_MdtG-like"/>
</dbReference>
<comment type="subcellular location">
    <subcellularLocation>
        <location evidence="1">Membrane</location>
        <topology evidence="1">Multi-pass membrane protein</topology>
    </subcellularLocation>
</comment>
<dbReference type="PANTHER" id="PTHR23504:SF39">
    <property type="entry name" value="TRANSPORTER, PUTATIVE (AFU_ORTHOLOGUE AFUA_6G03860)-RELATED"/>
    <property type="match status" value="1"/>
</dbReference>
<feature type="transmembrane region" description="Helical" evidence="7">
    <location>
        <begin position="236"/>
        <end position="253"/>
    </location>
</feature>
<dbReference type="InterPro" id="IPR036259">
    <property type="entry name" value="MFS_trans_sf"/>
</dbReference>
<dbReference type="Gene3D" id="1.20.1250.20">
    <property type="entry name" value="MFS general substrate transporter like domains"/>
    <property type="match status" value="1"/>
</dbReference>
<evidence type="ECO:0000256" key="5">
    <source>
        <dbReference type="ARBA" id="ARBA00023136"/>
    </source>
</evidence>
<dbReference type="EMBL" id="MU005978">
    <property type="protein sequence ID" value="KAF2860854.1"/>
    <property type="molecule type" value="Genomic_DNA"/>
</dbReference>
<evidence type="ECO:0000256" key="7">
    <source>
        <dbReference type="SAM" id="Phobius"/>
    </source>
</evidence>
<dbReference type="GO" id="GO:0016020">
    <property type="term" value="C:membrane"/>
    <property type="evidence" value="ECO:0007669"/>
    <property type="project" value="UniProtKB-SubCell"/>
</dbReference>
<feature type="transmembrane region" description="Helical" evidence="7">
    <location>
        <begin position="503"/>
        <end position="523"/>
    </location>
</feature>
<evidence type="ECO:0000256" key="4">
    <source>
        <dbReference type="ARBA" id="ARBA00022989"/>
    </source>
</evidence>
<keyword evidence="2" id="KW-0813">Transport</keyword>
<feature type="transmembrane region" description="Helical" evidence="7">
    <location>
        <begin position="426"/>
        <end position="454"/>
    </location>
</feature>
<dbReference type="Pfam" id="PF07690">
    <property type="entry name" value="MFS_1"/>
    <property type="match status" value="1"/>
</dbReference>
<keyword evidence="3 7" id="KW-0812">Transmembrane</keyword>
<dbReference type="AlphaFoldDB" id="A0A6A7C070"/>
<dbReference type="PANTHER" id="PTHR23504">
    <property type="entry name" value="MAJOR FACILITATOR SUPERFAMILY DOMAIN-CONTAINING PROTEIN 10"/>
    <property type="match status" value="1"/>
</dbReference>
<sequence>MPPKPDSRRIWDRPSLFHRHSSALHHQLFSSARKIDRSRPMGSESDNDSQVSPDNDGHQTSEHVETPLPIGQLSVLAFIALAEQTALNSISPYLPDMASNFPEVGADQVGLCVGLLASSFALAQFVSNFAWGWLSDQIGRKPVVMIGTLLTAVCFGAFGFCRTLWQAILVQVFMGLVNGNQGVISTCVGEITDRSNQSRAFTYLPVIYGLGGITGPVVGGLLVMPHLEYPYLPPNLISAALLIVDLIVIATFLRESLEHLTDRESLGQRVSNLLSWLWQLASSPRPFNMRWRKSSLLTERSRLLAEPTGSDSDPEPAPVSMREVMTKDTILVLATFLIFQLSNVSYNSLYPIFAQAPPPSGRDLHSKEIGLSLAFAGAATILFQVGLFGRMRGKVGNKVTYRVSLAILALAFALTPMVGYKSTSELWLWAELGAVLILKTVATVGGLASAMLLVTNSAPSHAVLGALNGLAQTLSAAGRAVGPIVSGALFSAASRFESVTGGMLAFGVFGTVTAVGFLLSLPIRGEGLEDDWHGEEESGDV</sequence>
<organism evidence="9 10">
    <name type="scientific">Piedraia hortae CBS 480.64</name>
    <dbReference type="NCBI Taxonomy" id="1314780"/>
    <lineage>
        <taxon>Eukaryota</taxon>
        <taxon>Fungi</taxon>
        <taxon>Dikarya</taxon>
        <taxon>Ascomycota</taxon>
        <taxon>Pezizomycotina</taxon>
        <taxon>Dothideomycetes</taxon>
        <taxon>Dothideomycetidae</taxon>
        <taxon>Capnodiales</taxon>
        <taxon>Piedraiaceae</taxon>
        <taxon>Piedraia</taxon>
    </lineage>
</organism>
<proteinExistence type="predicted"/>
<dbReference type="GO" id="GO:0022857">
    <property type="term" value="F:transmembrane transporter activity"/>
    <property type="evidence" value="ECO:0007669"/>
    <property type="project" value="InterPro"/>
</dbReference>
<feature type="domain" description="Major facilitator superfamily (MFS) profile" evidence="8">
    <location>
        <begin position="72"/>
        <end position="528"/>
    </location>
</feature>
<dbReference type="PRINTS" id="PR01035">
    <property type="entry name" value="TCRTETA"/>
</dbReference>
<feature type="region of interest" description="Disordered" evidence="6">
    <location>
        <begin position="34"/>
        <end position="64"/>
    </location>
</feature>
<reference evidence="9" key="1">
    <citation type="journal article" date="2020" name="Stud. Mycol.">
        <title>101 Dothideomycetes genomes: a test case for predicting lifestyles and emergence of pathogens.</title>
        <authorList>
            <person name="Haridas S."/>
            <person name="Albert R."/>
            <person name="Binder M."/>
            <person name="Bloem J."/>
            <person name="Labutti K."/>
            <person name="Salamov A."/>
            <person name="Andreopoulos B."/>
            <person name="Baker S."/>
            <person name="Barry K."/>
            <person name="Bills G."/>
            <person name="Bluhm B."/>
            <person name="Cannon C."/>
            <person name="Castanera R."/>
            <person name="Culley D."/>
            <person name="Daum C."/>
            <person name="Ezra D."/>
            <person name="Gonzalez J."/>
            <person name="Henrissat B."/>
            <person name="Kuo A."/>
            <person name="Liang C."/>
            <person name="Lipzen A."/>
            <person name="Lutzoni F."/>
            <person name="Magnuson J."/>
            <person name="Mondo S."/>
            <person name="Nolan M."/>
            <person name="Ohm R."/>
            <person name="Pangilinan J."/>
            <person name="Park H.-J."/>
            <person name="Ramirez L."/>
            <person name="Alfaro M."/>
            <person name="Sun H."/>
            <person name="Tritt A."/>
            <person name="Yoshinaga Y."/>
            <person name="Zwiers L.-H."/>
            <person name="Turgeon B."/>
            <person name="Goodwin S."/>
            <person name="Spatafora J."/>
            <person name="Crous P."/>
            <person name="Grigoriev I."/>
        </authorList>
    </citation>
    <scope>NUCLEOTIDE SEQUENCE</scope>
    <source>
        <strain evidence="9">CBS 480.64</strain>
    </source>
</reference>
<dbReference type="PROSITE" id="PS50850">
    <property type="entry name" value="MFS"/>
    <property type="match status" value="1"/>
</dbReference>
<protein>
    <submittedName>
        <fullName evidence="9">MFS general substrate transporter</fullName>
    </submittedName>
</protein>
<dbReference type="SUPFAM" id="SSF103473">
    <property type="entry name" value="MFS general substrate transporter"/>
    <property type="match status" value="1"/>
</dbReference>
<dbReference type="InterPro" id="IPR020846">
    <property type="entry name" value="MFS_dom"/>
</dbReference>
<dbReference type="Proteomes" id="UP000799421">
    <property type="component" value="Unassembled WGS sequence"/>
</dbReference>
<keyword evidence="10" id="KW-1185">Reference proteome</keyword>
<dbReference type="CDD" id="cd17330">
    <property type="entry name" value="MFS_SLC46_TetA_like"/>
    <property type="match status" value="1"/>
</dbReference>
<evidence type="ECO:0000313" key="9">
    <source>
        <dbReference type="EMBL" id="KAF2860854.1"/>
    </source>
</evidence>
<name>A0A6A7C070_9PEZI</name>
<feature type="transmembrane region" description="Helical" evidence="7">
    <location>
        <begin position="401"/>
        <end position="420"/>
    </location>
</feature>
<evidence type="ECO:0000256" key="1">
    <source>
        <dbReference type="ARBA" id="ARBA00004141"/>
    </source>
</evidence>
<evidence type="ECO:0000313" key="10">
    <source>
        <dbReference type="Proteomes" id="UP000799421"/>
    </source>
</evidence>
<keyword evidence="5 7" id="KW-0472">Membrane</keyword>
<dbReference type="InterPro" id="IPR011701">
    <property type="entry name" value="MFS"/>
</dbReference>
<feature type="transmembrane region" description="Helical" evidence="7">
    <location>
        <begin position="109"/>
        <end position="131"/>
    </location>
</feature>
<feature type="compositionally biased region" description="Basic and acidic residues" evidence="6">
    <location>
        <begin position="55"/>
        <end position="64"/>
    </location>
</feature>
<feature type="transmembrane region" description="Helical" evidence="7">
    <location>
        <begin position="201"/>
        <end position="224"/>
    </location>
</feature>
<feature type="transmembrane region" description="Helical" evidence="7">
    <location>
        <begin position="330"/>
        <end position="349"/>
    </location>
</feature>
<evidence type="ECO:0000256" key="3">
    <source>
        <dbReference type="ARBA" id="ARBA00022692"/>
    </source>
</evidence>
<gene>
    <name evidence="9" type="ORF">K470DRAFT_216462</name>
</gene>
<evidence type="ECO:0000256" key="6">
    <source>
        <dbReference type="SAM" id="MobiDB-lite"/>
    </source>
</evidence>
<feature type="transmembrane region" description="Helical" evidence="7">
    <location>
        <begin position="143"/>
        <end position="165"/>
    </location>
</feature>
<evidence type="ECO:0000259" key="8">
    <source>
        <dbReference type="PROSITE" id="PS50850"/>
    </source>
</evidence>
<feature type="transmembrane region" description="Helical" evidence="7">
    <location>
        <begin position="369"/>
        <end position="389"/>
    </location>
</feature>